<accession>A0A5B8W5F8</accession>
<keyword evidence="1" id="KW-0812">Transmembrane</keyword>
<protein>
    <submittedName>
        <fullName evidence="4">DUF4974 domain-containing protein</fullName>
    </submittedName>
</protein>
<feature type="domain" description="FecR protein" evidence="2">
    <location>
        <begin position="195"/>
        <end position="289"/>
    </location>
</feature>
<dbReference type="Gene3D" id="3.55.50.30">
    <property type="match status" value="1"/>
</dbReference>
<dbReference type="AlphaFoldDB" id="A0A5B8W5F8"/>
<keyword evidence="1" id="KW-1133">Transmembrane helix</keyword>
<dbReference type="InterPro" id="IPR006860">
    <property type="entry name" value="FecR"/>
</dbReference>
<evidence type="ECO:0000256" key="1">
    <source>
        <dbReference type="SAM" id="Phobius"/>
    </source>
</evidence>
<evidence type="ECO:0000313" key="4">
    <source>
        <dbReference type="EMBL" id="QEC78911.1"/>
    </source>
</evidence>
<dbReference type="KEGG" id="mgk:FSB76_24270"/>
<dbReference type="GO" id="GO:0016989">
    <property type="term" value="F:sigma factor antagonist activity"/>
    <property type="evidence" value="ECO:0007669"/>
    <property type="project" value="TreeGrafter"/>
</dbReference>
<sequence length="403" mass="45677">MKSKKYGSDYYIYIGHLIYREFEGDKLSPNEQEDLLDWFRESEDSLVLYNELKNRKHVIENLNELNAQYNTEKAIHQVFAALGINDGNKFRYRNRFRFQKAIAAAAAILIFIGGGIFLFRQSSHNAGKQEALLNSSKEITNHNKAILTLANGSKVILDSAKNGQVSKQGNATIIKQNGNLLYHKGVGDDPVVYNTLTTPKGGQFHIVLPDGSNVWLNAASSITYPTVFKGNERRIRLTGEAYFEVTHNRLRPFIVSSGSTAIKVLGTKFNVMAYSDEAQRRTTLVEGRVDVSNGISHQIIRPGQQAITSNRSPSVIIDDKADIEEALAWREGFFKFKNTDIKTIMREVSRWYDIDVEYTAPNLPDHFGGRIDRKIKIEDLIKLLEGNGIYHYRLVGRKLYVLL</sequence>
<dbReference type="Pfam" id="PF04773">
    <property type="entry name" value="FecR"/>
    <property type="match status" value="1"/>
</dbReference>
<feature type="domain" description="Protein FecR C-terminal" evidence="3">
    <location>
        <begin position="334"/>
        <end position="401"/>
    </location>
</feature>
<reference evidence="4 5" key="1">
    <citation type="journal article" date="2013" name="J. Microbiol.">
        <title>Mucilaginibacter ginsenosidivorax sp. nov., with ginsenoside converting activity isolated from sediment.</title>
        <authorList>
            <person name="Kim J.K."/>
            <person name="Choi T.E."/>
            <person name="Liu Q.M."/>
            <person name="Park H.Y."/>
            <person name="Yi T.H."/>
            <person name="Yoon M.H."/>
            <person name="Kim S.C."/>
            <person name="Im W.T."/>
        </authorList>
    </citation>
    <scope>NUCLEOTIDE SEQUENCE [LARGE SCALE GENOMIC DNA]</scope>
    <source>
        <strain evidence="4 5">KHI28</strain>
    </source>
</reference>
<feature type="transmembrane region" description="Helical" evidence="1">
    <location>
        <begin position="101"/>
        <end position="119"/>
    </location>
</feature>
<dbReference type="Pfam" id="PF16344">
    <property type="entry name" value="FecR_C"/>
    <property type="match status" value="1"/>
</dbReference>
<evidence type="ECO:0000259" key="3">
    <source>
        <dbReference type="Pfam" id="PF16344"/>
    </source>
</evidence>
<evidence type="ECO:0000259" key="2">
    <source>
        <dbReference type="Pfam" id="PF04773"/>
    </source>
</evidence>
<dbReference type="RefSeq" id="WP_147058003.1">
    <property type="nucleotide sequence ID" value="NZ_CP042437.1"/>
</dbReference>
<organism evidence="4 5">
    <name type="scientific">Mucilaginibacter ginsenosidivorax</name>
    <dbReference type="NCBI Taxonomy" id="862126"/>
    <lineage>
        <taxon>Bacteria</taxon>
        <taxon>Pseudomonadati</taxon>
        <taxon>Bacteroidota</taxon>
        <taxon>Sphingobacteriia</taxon>
        <taxon>Sphingobacteriales</taxon>
        <taxon>Sphingobacteriaceae</taxon>
        <taxon>Mucilaginibacter</taxon>
    </lineage>
</organism>
<evidence type="ECO:0000313" key="5">
    <source>
        <dbReference type="Proteomes" id="UP000321362"/>
    </source>
</evidence>
<keyword evidence="1" id="KW-0472">Membrane</keyword>
<dbReference type="OrthoDB" id="1099963at2"/>
<dbReference type="EMBL" id="CP042437">
    <property type="protein sequence ID" value="QEC78911.1"/>
    <property type="molecule type" value="Genomic_DNA"/>
</dbReference>
<keyword evidence="5" id="KW-1185">Reference proteome</keyword>
<proteinExistence type="predicted"/>
<dbReference type="PANTHER" id="PTHR30273:SF2">
    <property type="entry name" value="PROTEIN FECR"/>
    <property type="match status" value="1"/>
</dbReference>
<gene>
    <name evidence="4" type="ORF">FSB76_24270</name>
</gene>
<dbReference type="InterPro" id="IPR032508">
    <property type="entry name" value="FecR_C"/>
</dbReference>
<dbReference type="Proteomes" id="UP000321362">
    <property type="component" value="Chromosome"/>
</dbReference>
<name>A0A5B8W5F8_9SPHI</name>
<dbReference type="Gene3D" id="2.60.120.1440">
    <property type="match status" value="1"/>
</dbReference>
<dbReference type="PANTHER" id="PTHR30273">
    <property type="entry name" value="PERIPLASMIC SIGNAL SENSOR AND SIGMA FACTOR ACTIVATOR FECR-RELATED"/>
    <property type="match status" value="1"/>
</dbReference>
<dbReference type="InterPro" id="IPR012373">
    <property type="entry name" value="Ferrdict_sens_TM"/>
</dbReference>